<reference evidence="1 2" key="1">
    <citation type="journal article" date="2021" name="BMC Genomics">
        <title>Datura genome reveals duplications of psychoactive alkaloid biosynthetic genes and high mutation rate following tissue culture.</title>
        <authorList>
            <person name="Rajewski A."/>
            <person name="Carter-House D."/>
            <person name="Stajich J."/>
            <person name="Litt A."/>
        </authorList>
    </citation>
    <scope>NUCLEOTIDE SEQUENCE [LARGE SCALE GENOMIC DNA]</scope>
    <source>
        <strain evidence="1">AR-01</strain>
    </source>
</reference>
<gene>
    <name evidence="1" type="ORF">HAX54_040944</name>
</gene>
<proteinExistence type="predicted"/>
<organism evidence="1 2">
    <name type="scientific">Datura stramonium</name>
    <name type="common">Jimsonweed</name>
    <name type="synonym">Common thornapple</name>
    <dbReference type="NCBI Taxonomy" id="4076"/>
    <lineage>
        <taxon>Eukaryota</taxon>
        <taxon>Viridiplantae</taxon>
        <taxon>Streptophyta</taxon>
        <taxon>Embryophyta</taxon>
        <taxon>Tracheophyta</taxon>
        <taxon>Spermatophyta</taxon>
        <taxon>Magnoliopsida</taxon>
        <taxon>eudicotyledons</taxon>
        <taxon>Gunneridae</taxon>
        <taxon>Pentapetalae</taxon>
        <taxon>asterids</taxon>
        <taxon>lamiids</taxon>
        <taxon>Solanales</taxon>
        <taxon>Solanaceae</taxon>
        <taxon>Solanoideae</taxon>
        <taxon>Datureae</taxon>
        <taxon>Datura</taxon>
    </lineage>
</organism>
<accession>A0ABS8VNV1</accession>
<keyword evidence="2" id="KW-1185">Reference proteome</keyword>
<protein>
    <submittedName>
        <fullName evidence="1">Uncharacterized protein</fullName>
    </submittedName>
</protein>
<dbReference type="EMBL" id="JACEIK010005840">
    <property type="protein sequence ID" value="MCE0482281.1"/>
    <property type="molecule type" value="Genomic_DNA"/>
</dbReference>
<evidence type="ECO:0000313" key="1">
    <source>
        <dbReference type="EMBL" id="MCE0482281.1"/>
    </source>
</evidence>
<comment type="caution">
    <text evidence="1">The sequence shown here is derived from an EMBL/GenBank/DDBJ whole genome shotgun (WGS) entry which is preliminary data.</text>
</comment>
<dbReference type="Proteomes" id="UP000823775">
    <property type="component" value="Unassembled WGS sequence"/>
</dbReference>
<evidence type="ECO:0000313" key="2">
    <source>
        <dbReference type="Proteomes" id="UP000823775"/>
    </source>
</evidence>
<sequence>MKFTLGLSDSLIPEASEDAPVLHLPARLVSSPVRGVLKLAQLAHDDNAQLVKISKAIPLIIQHAIKATMKPVIEKLRRLCAQVDVLEVDEMYEKEQSRGEVTHMRDDIHPVSLWGVPPKYSLYDSRILPNRWVVIGLHSPLELPPEPLMPSVVDISSGHSLI</sequence>
<name>A0ABS8VNV1_DATST</name>